<evidence type="ECO:0000313" key="2">
    <source>
        <dbReference type="EMBL" id="KAJ8878911.1"/>
    </source>
</evidence>
<dbReference type="Gene3D" id="3.30.420.10">
    <property type="entry name" value="Ribonuclease H-like superfamily/Ribonuclease H"/>
    <property type="match status" value="1"/>
</dbReference>
<feature type="compositionally biased region" description="Polar residues" evidence="1">
    <location>
        <begin position="132"/>
        <end position="142"/>
    </location>
</feature>
<dbReference type="InterPro" id="IPR052709">
    <property type="entry name" value="Transposase-MT_Hybrid"/>
</dbReference>
<organism evidence="2 3">
    <name type="scientific">Dryococelus australis</name>
    <dbReference type="NCBI Taxonomy" id="614101"/>
    <lineage>
        <taxon>Eukaryota</taxon>
        <taxon>Metazoa</taxon>
        <taxon>Ecdysozoa</taxon>
        <taxon>Arthropoda</taxon>
        <taxon>Hexapoda</taxon>
        <taxon>Insecta</taxon>
        <taxon>Pterygota</taxon>
        <taxon>Neoptera</taxon>
        <taxon>Polyneoptera</taxon>
        <taxon>Phasmatodea</taxon>
        <taxon>Verophasmatodea</taxon>
        <taxon>Anareolatae</taxon>
        <taxon>Phasmatidae</taxon>
        <taxon>Eurycanthinae</taxon>
        <taxon>Dryococelus</taxon>
    </lineage>
</organism>
<keyword evidence="3" id="KW-1185">Reference proteome</keyword>
<name>A0ABQ9H3N8_9NEOP</name>
<comment type="caution">
    <text evidence="2">The sequence shown here is derived from an EMBL/GenBank/DDBJ whole genome shotgun (WGS) entry which is preliminary data.</text>
</comment>
<dbReference type="EMBL" id="JARBHB010000007">
    <property type="protein sequence ID" value="KAJ8878911.1"/>
    <property type="molecule type" value="Genomic_DNA"/>
</dbReference>
<protein>
    <recommendedName>
        <fullName evidence="4">Transposase</fullName>
    </recommendedName>
</protein>
<dbReference type="PANTHER" id="PTHR46060">
    <property type="entry name" value="MARINER MOS1 TRANSPOSASE-LIKE PROTEIN"/>
    <property type="match status" value="1"/>
</dbReference>
<evidence type="ECO:0008006" key="4">
    <source>
        <dbReference type="Google" id="ProtNLM"/>
    </source>
</evidence>
<sequence length="238" mass="27689">MEHNLLARRERICFAHRDRYLSRGRSTPRRRVGSRPDTCVVLTMYGLFDELSDISTATRCVPHKLSEDKKAHWMETSGDVTTTWDQDKSILGNTVTGDETWRYHFDPESKRKSIEWRSPTSPPPKKEPPSRQCRSPSSTKMASSTRNLFLRVKTVNTEFYEQVLKRLPQLIRRVRPESHRTGKWTLLHDNAPAHCDIRVRQLLAQRGVPVQSVTVSWRLRTSFCFPFEERLADVAAIQ</sequence>
<dbReference type="InterPro" id="IPR036397">
    <property type="entry name" value="RNaseH_sf"/>
</dbReference>
<dbReference type="PANTHER" id="PTHR46060:SF1">
    <property type="entry name" value="MARINER MOS1 TRANSPOSASE-LIKE PROTEIN"/>
    <property type="match status" value="1"/>
</dbReference>
<dbReference type="Proteomes" id="UP001159363">
    <property type="component" value="Chromosome 6"/>
</dbReference>
<feature type="region of interest" description="Disordered" evidence="1">
    <location>
        <begin position="112"/>
        <end position="142"/>
    </location>
</feature>
<evidence type="ECO:0000256" key="1">
    <source>
        <dbReference type="SAM" id="MobiDB-lite"/>
    </source>
</evidence>
<reference evidence="2 3" key="1">
    <citation type="submission" date="2023-02" db="EMBL/GenBank/DDBJ databases">
        <title>LHISI_Scaffold_Assembly.</title>
        <authorList>
            <person name="Stuart O.P."/>
            <person name="Cleave R."/>
            <person name="Magrath M.J.L."/>
            <person name="Mikheyev A.S."/>
        </authorList>
    </citation>
    <scope>NUCLEOTIDE SEQUENCE [LARGE SCALE GENOMIC DNA]</scope>
    <source>
        <strain evidence="2">Daus_M_001</strain>
        <tissue evidence="2">Leg muscle</tissue>
    </source>
</reference>
<accession>A0ABQ9H3N8</accession>
<evidence type="ECO:0000313" key="3">
    <source>
        <dbReference type="Proteomes" id="UP001159363"/>
    </source>
</evidence>
<proteinExistence type="predicted"/>
<gene>
    <name evidence="2" type="ORF">PR048_019514</name>
</gene>